<sequence>MGELEELYEQLQQLRSHLPGLMQLLATFEDDKTNRQVFYEVARSVERWRSAAISFNQRYADLKKRGVLQDNVQPAQLSPELNNDFDYGFSNDFGVDGLGVDYNLGSDMLDEGIGGDPLVDEFLDI</sequence>
<gene>
    <name evidence="1" type="ORF">B9G98_01137</name>
</gene>
<evidence type="ECO:0000313" key="2">
    <source>
        <dbReference type="Proteomes" id="UP000238350"/>
    </source>
</evidence>
<dbReference type="AlphaFoldDB" id="A0A2T0FEX8"/>
<dbReference type="EMBL" id="NDIQ01000001">
    <property type="protein sequence ID" value="PRT53517.1"/>
    <property type="molecule type" value="Genomic_DNA"/>
</dbReference>
<keyword evidence="2" id="KW-1185">Reference proteome</keyword>
<reference evidence="1 2" key="1">
    <citation type="submission" date="2017-04" db="EMBL/GenBank/DDBJ databases">
        <title>Genome sequencing of [Candida] sorbophila.</title>
        <authorList>
            <person name="Ahn J.O."/>
        </authorList>
    </citation>
    <scope>NUCLEOTIDE SEQUENCE [LARGE SCALE GENOMIC DNA]</scope>
    <source>
        <strain evidence="1 2">DS02</strain>
    </source>
</reference>
<dbReference type="RefSeq" id="XP_024663463.1">
    <property type="nucleotide sequence ID" value="XM_024807695.1"/>
</dbReference>
<organism evidence="1 2">
    <name type="scientific">Wickerhamiella sorbophila</name>
    <dbReference type="NCBI Taxonomy" id="45607"/>
    <lineage>
        <taxon>Eukaryota</taxon>
        <taxon>Fungi</taxon>
        <taxon>Dikarya</taxon>
        <taxon>Ascomycota</taxon>
        <taxon>Saccharomycotina</taxon>
        <taxon>Dipodascomycetes</taxon>
        <taxon>Dipodascales</taxon>
        <taxon>Trichomonascaceae</taxon>
        <taxon>Wickerhamiella</taxon>
    </lineage>
</organism>
<proteinExistence type="predicted"/>
<dbReference type="GeneID" id="36514886"/>
<name>A0A2T0FEX8_9ASCO</name>
<comment type="caution">
    <text evidence="1">The sequence shown here is derived from an EMBL/GenBank/DDBJ whole genome shotgun (WGS) entry which is preliminary data.</text>
</comment>
<accession>A0A2T0FEX8</accession>
<protein>
    <submittedName>
        <fullName evidence="1">Uncharacterized protein</fullName>
    </submittedName>
</protein>
<dbReference type="Proteomes" id="UP000238350">
    <property type="component" value="Unassembled WGS sequence"/>
</dbReference>
<evidence type="ECO:0000313" key="1">
    <source>
        <dbReference type="EMBL" id="PRT53517.1"/>
    </source>
</evidence>